<evidence type="ECO:0000256" key="1">
    <source>
        <dbReference type="SAM" id="MobiDB-lite"/>
    </source>
</evidence>
<dbReference type="Pfam" id="PF04773">
    <property type="entry name" value="FecR"/>
    <property type="match status" value="1"/>
</dbReference>
<evidence type="ECO:0000313" key="4">
    <source>
        <dbReference type="EMBL" id="SJZ70645.1"/>
    </source>
</evidence>
<evidence type="ECO:0000259" key="3">
    <source>
        <dbReference type="Pfam" id="PF04773"/>
    </source>
</evidence>
<evidence type="ECO:0000256" key="2">
    <source>
        <dbReference type="SAM" id="SignalP"/>
    </source>
</evidence>
<dbReference type="Proteomes" id="UP000190395">
    <property type="component" value="Unassembled WGS sequence"/>
</dbReference>
<dbReference type="STRING" id="225004.SAMN02745152_01018"/>
<proteinExistence type="predicted"/>
<feature type="domain" description="FecR protein" evidence="3">
    <location>
        <begin position="58"/>
        <end position="154"/>
    </location>
</feature>
<feature type="signal peptide" evidence="2">
    <location>
        <begin position="1"/>
        <end position="23"/>
    </location>
</feature>
<feature type="region of interest" description="Disordered" evidence="1">
    <location>
        <begin position="179"/>
        <end position="241"/>
    </location>
</feature>
<keyword evidence="5" id="KW-1185">Reference proteome</keyword>
<reference evidence="4 5" key="1">
    <citation type="submission" date="2017-02" db="EMBL/GenBank/DDBJ databases">
        <authorList>
            <person name="Peterson S.W."/>
        </authorList>
    </citation>
    <scope>NUCLEOTIDE SEQUENCE [LARGE SCALE GENOMIC DNA]</scope>
    <source>
        <strain evidence="4 5">ATCC BAA-909</strain>
    </source>
</reference>
<keyword evidence="2" id="KW-0732">Signal</keyword>
<sequence>MKKAVKTFAFICLTLFGSICAFSAPFEATVVSAKGKTEVQRAGVWTALTIGNSVSRGDVIQTGFKSELIIKMKNSTVTVSPMTRITVEQLAEKKDKDETKLFLDTGSLRSNVKKTEDRRIGFTVRSPVATASVRGTEFSIKNIFGGTEIIGYEGETTAWKSAQPQQPEIVTIDDDIEIDESDSGSVSEGQSGAVIVRKHTKSSYTENSSTSPKENLKKMSENIGELETSGPTNQNSQKRSNLLINITIKE</sequence>
<dbReference type="Gene3D" id="2.60.120.1440">
    <property type="match status" value="1"/>
</dbReference>
<gene>
    <name evidence="4" type="ORF">SAMN02745152_01018</name>
</gene>
<feature type="chain" id="PRO_5012323501" evidence="2">
    <location>
        <begin position="24"/>
        <end position="250"/>
    </location>
</feature>
<dbReference type="RefSeq" id="WP_078930769.1">
    <property type="nucleotide sequence ID" value="NZ_FUXC01000004.1"/>
</dbReference>
<name>A0A1T4MV40_9SPIR</name>
<feature type="compositionally biased region" description="Polar residues" evidence="1">
    <location>
        <begin position="229"/>
        <end position="241"/>
    </location>
</feature>
<dbReference type="GeneID" id="303367271"/>
<accession>A0A1T4MV40</accession>
<dbReference type="PANTHER" id="PTHR38731:SF1">
    <property type="entry name" value="FECR PROTEIN DOMAIN-CONTAINING PROTEIN"/>
    <property type="match status" value="1"/>
</dbReference>
<organism evidence="4 5">
    <name type="scientific">Treponema berlinense</name>
    <dbReference type="NCBI Taxonomy" id="225004"/>
    <lineage>
        <taxon>Bacteria</taxon>
        <taxon>Pseudomonadati</taxon>
        <taxon>Spirochaetota</taxon>
        <taxon>Spirochaetia</taxon>
        <taxon>Spirochaetales</taxon>
        <taxon>Treponemataceae</taxon>
        <taxon>Treponema</taxon>
    </lineage>
</organism>
<evidence type="ECO:0000313" key="5">
    <source>
        <dbReference type="Proteomes" id="UP000190395"/>
    </source>
</evidence>
<dbReference type="EMBL" id="FUXC01000004">
    <property type="protein sequence ID" value="SJZ70645.1"/>
    <property type="molecule type" value="Genomic_DNA"/>
</dbReference>
<dbReference type="InterPro" id="IPR006860">
    <property type="entry name" value="FecR"/>
</dbReference>
<dbReference type="PANTHER" id="PTHR38731">
    <property type="entry name" value="LIPL45-RELATED LIPOPROTEIN-RELATED"/>
    <property type="match status" value="1"/>
</dbReference>
<dbReference type="OrthoDB" id="368636at2"/>
<protein>
    <submittedName>
        <fullName evidence="4">FecR family protein</fullName>
    </submittedName>
</protein>
<feature type="compositionally biased region" description="Polar residues" evidence="1">
    <location>
        <begin position="202"/>
        <end position="213"/>
    </location>
</feature>
<feature type="compositionally biased region" description="Low complexity" evidence="1">
    <location>
        <begin position="183"/>
        <end position="192"/>
    </location>
</feature>
<dbReference type="AlphaFoldDB" id="A0A1T4MV40"/>